<proteinExistence type="predicted"/>
<organism evidence="3 4">
    <name type="scientific">Paenibacillus solisilvae</name>
    <dbReference type="NCBI Taxonomy" id="2486751"/>
    <lineage>
        <taxon>Bacteria</taxon>
        <taxon>Bacillati</taxon>
        <taxon>Bacillota</taxon>
        <taxon>Bacilli</taxon>
        <taxon>Bacillales</taxon>
        <taxon>Paenibacillaceae</taxon>
        <taxon>Paenibacillus</taxon>
    </lineage>
</organism>
<accession>A0ABW0VZP7</accession>
<dbReference type="EMBL" id="JBHSOW010000040">
    <property type="protein sequence ID" value="MFC5649621.1"/>
    <property type="molecule type" value="Genomic_DNA"/>
</dbReference>
<dbReference type="SUPFAM" id="SSF55347">
    <property type="entry name" value="Glyceraldehyde-3-phosphate dehydrogenase-like, C-terminal domain"/>
    <property type="match status" value="1"/>
</dbReference>
<dbReference type="Gene3D" id="3.40.50.720">
    <property type="entry name" value="NAD(P)-binding Rossmann-like Domain"/>
    <property type="match status" value="1"/>
</dbReference>
<dbReference type="Pfam" id="PF22725">
    <property type="entry name" value="GFO_IDH_MocA_C3"/>
    <property type="match status" value="1"/>
</dbReference>
<comment type="caution">
    <text evidence="3">The sequence shown here is derived from an EMBL/GenBank/DDBJ whole genome shotgun (WGS) entry which is preliminary data.</text>
</comment>
<protein>
    <submittedName>
        <fullName evidence="3">Gfo/Idh/MocA family protein</fullName>
    </submittedName>
</protein>
<dbReference type="Gene3D" id="3.30.360.10">
    <property type="entry name" value="Dihydrodipicolinate Reductase, domain 2"/>
    <property type="match status" value="1"/>
</dbReference>
<evidence type="ECO:0000259" key="1">
    <source>
        <dbReference type="Pfam" id="PF01408"/>
    </source>
</evidence>
<evidence type="ECO:0000313" key="3">
    <source>
        <dbReference type="EMBL" id="MFC5649621.1"/>
    </source>
</evidence>
<dbReference type="Pfam" id="PF01408">
    <property type="entry name" value="GFO_IDH_MocA"/>
    <property type="match status" value="1"/>
</dbReference>
<dbReference type="Proteomes" id="UP001596047">
    <property type="component" value="Unassembled WGS sequence"/>
</dbReference>
<sequence>MSIVRYGIIGVGNMGSGHAKILTDGSIKGAVLTAVCDGFEKQREWAKANFKDVAVFETSAAMIDSGLVDAVVVATPHYDHPKEAIQGFAKGVHVLIEKPAGVYAKQVREMNEAAAASDKKFGIVYNQRMNPLYQKLRELIASGELGEIRRTNWIITNWYRSQAYYDSGTWRATWGGEGGGVLINQCPHQLDLWQWTIGMMPTRMRAFCQFGKHRSIEVENDVTAYAEYENGATGVFITATSEAPGTNRLEVSGDRGKIVIEDGRMTFWRLRESETAFNARNKEAFASPEVWKIDIPSHGRSPEHAGILQNFTDAILKGTPLVAPGEEGINGLTISNAMHLSTWLDGWVDLPLDEDLHEAELNKRIAESTFQKPAVAENAKPADLTGTF</sequence>
<gene>
    <name evidence="3" type="ORF">ACFPYJ_10910</name>
</gene>
<evidence type="ECO:0000259" key="2">
    <source>
        <dbReference type="Pfam" id="PF22725"/>
    </source>
</evidence>
<dbReference type="SUPFAM" id="SSF51735">
    <property type="entry name" value="NAD(P)-binding Rossmann-fold domains"/>
    <property type="match status" value="1"/>
</dbReference>
<evidence type="ECO:0000313" key="4">
    <source>
        <dbReference type="Proteomes" id="UP001596047"/>
    </source>
</evidence>
<dbReference type="RefSeq" id="WP_379188153.1">
    <property type="nucleotide sequence ID" value="NZ_JBHSOW010000040.1"/>
</dbReference>
<dbReference type="PANTHER" id="PTHR43249:SF1">
    <property type="entry name" value="D-GLUCOSIDE 3-DEHYDROGENASE"/>
    <property type="match status" value="1"/>
</dbReference>
<keyword evidence="4" id="KW-1185">Reference proteome</keyword>
<name>A0ABW0VZP7_9BACL</name>
<feature type="domain" description="Gfo/Idh/MocA-like oxidoreductase N-terminal" evidence="1">
    <location>
        <begin position="4"/>
        <end position="122"/>
    </location>
</feature>
<dbReference type="PANTHER" id="PTHR43249">
    <property type="entry name" value="UDP-N-ACETYL-2-AMINO-2-DEOXY-D-GLUCURONATE OXIDASE"/>
    <property type="match status" value="1"/>
</dbReference>
<dbReference type="InterPro" id="IPR055170">
    <property type="entry name" value="GFO_IDH_MocA-like_dom"/>
</dbReference>
<dbReference type="InterPro" id="IPR036291">
    <property type="entry name" value="NAD(P)-bd_dom_sf"/>
</dbReference>
<feature type="domain" description="GFO/IDH/MocA-like oxidoreductase" evidence="2">
    <location>
        <begin position="133"/>
        <end position="258"/>
    </location>
</feature>
<dbReference type="InterPro" id="IPR052515">
    <property type="entry name" value="Gfo/Idh/MocA_Oxidoreductase"/>
</dbReference>
<dbReference type="InterPro" id="IPR000683">
    <property type="entry name" value="Gfo/Idh/MocA-like_OxRdtase_N"/>
</dbReference>
<reference evidence="4" key="1">
    <citation type="journal article" date="2019" name="Int. J. Syst. Evol. Microbiol.">
        <title>The Global Catalogue of Microorganisms (GCM) 10K type strain sequencing project: providing services to taxonomists for standard genome sequencing and annotation.</title>
        <authorList>
            <consortium name="The Broad Institute Genomics Platform"/>
            <consortium name="The Broad Institute Genome Sequencing Center for Infectious Disease"/>
            <person name="Wu L."/>
            <person name="Ma J."/>
        </authorList>
    </citation>
    <scope>NUCLEOTIDE SEQUENCE [LARGE SCALE GENOMIC DNA]</scope>
    <source>
        <strain evidence="4">CGMCC 1.3240</strain>
    </source>
</reference>